<reference evidence="4" key="1">
    <citation type="journal article" date="2006" name="J. Bacteriol.">
        <title>Pathogenomic sequence analysis of Bacillus cereus and Bacillus thuringiensis isolates closely related to Bacillus anthracis.</title>
        <authorList>
            <person name="Han C.S."/>
            <person name="Xie G."/>
            <person name="Challacombe J.F."/>
            <person name="Altherr M.R."/>
            <person name="Bhotika S.S."/>
            <person name="Brown N."/>
            <person name="Bruce D."/>
            <person name="Campbell C.S."/>
            <person name="Campbell M.L."/>
            <person name="Chen J."/>
            <person name="Chertkov O."/>
            <person name="Cleland C."/>
            <person name="Dimitrijevic M."/>
            <person name="Doggett N.A."/>
            <person name="Fawcett J.J."/>
            <person name="Glavina T."/>
            <person name="Goodwin L.A."/>
            <person name="Green L.D."/>
            <person name="Hill K.K."/>
            <person name="Hitchcock P."/>
            <person name="Jackson P.J."/>
            <person name="Keim P."/>
            <person name="Kewalramani A.R."/>
            <person name="Longmire J."/>
            <person name="Lucas S."/>
            <person name="Malfatti S."/>
            <person name="McMurry K."/>
            <person name="Meincke L.J."/>
            <person name="Misra M."/>
            <person name="Moseman B.L."/>
            <person name="Mundt M."/>
            <person name="Munk A.C."/>
            <person name="Okinaka R.T."/>
            <person name="Parson-Quintana B."/>
            <person name="Reilly L.P."/>
            <person name="Richardson P."/>
            <person name="Robinson D.L."/>
            <person name="Rubin E."/>
            <person name="Saunders E."/>
            <person name="Tapia R."/>
            <person name="Tesmer J.G."/>
            <person name="Thayer N."/>
            <person name="Thompson L.S."/>
            <person name="Tice H."/>
            <person name="Ticknor L.O."/>
            <person name="Wills P.L."/>
            <person name="Brettin T.S."/>
            <person name="Gilna P."/>
        </authorList>
    </citation>
    <scope>NUCLEOTIDE SEQUENCE [LARGE SCALE GENOMIC DNA]</scope>
    <source>
        <strain evidence="4">ZK / E33L</strain>
        <plasmid evidence="4">pE33L466</plasmid>
    </source>
</reference>
<evidence type="ECO:0000313" key="3">
    <source>
        <dbReference type="EMBL" id="AAY60562.1"/>
    </source>
</evidence>
<keyword evidence="2" id="KW-0472">Membrane</keyword>
<dbReference type="Proteomes" id="UP000002612">
    <property type="component" value="Plasmid pE33L466"/>
</dbReference>
<dbReference type="AlphaFoldDB" id="Q4V145"/>
<evidence type="ECO:0000256" key="2">
    <source>
        <dbReference type="SAM" id="Phobius"/>
    </source>
</evidence>
<keyword evidence="2" id="KW-1133">Transmembrane helix</keyword>
<feature type="region of interest" description="Disordered" evidence="1">
    <location>
        <begin position="53"/>
        <end position="72"/>
    </location>
</feature>
<feature type="transmembrane region" description="Helical" evidence="2">
    <location>
        <begin position="30"/>
        <end position="47"/>
    </location>
</feature>
<gene>
    <name evidence="3" type="ordered locus">pE33L466_0424</name>
</gene>
<geneLocation type="plasmid" evidence="3 4">
    <name>pE33L466</name>
</geneLocation>
<organism evidence="3 4">
    <name type="scientific">Bacillus cereus (strain ZK / E33L)</name>
    <dbReference type="NCBI Taxonomy" id="288681"/>
    <lineage>
        <taxon>Bacteria</taxon>
        <taxon>Bacillati</taxon>
        <taxon>Bacillota</taxon>
        <taxon>Bacilli</taxon>
        <taxon>Bacillales</taxon>
        <taxon>Bacillaceae</taxon>
        <taxon>Bacillus</taxon>
        <taxon>Bacillus cereus group</taxon>
    </lineage>
</organism>
<proteinExistence type="predicted"/>
<dbReference type="KEGG" id="bcz:pE33L466_0424"/>
<keyword evidence="3" id="KW-0614">Plasmid</keyword>
<keyword evidence="2" id="KW-0812">Transmembrane</keyword>
<protein>
    <submittedName>
        <fullName evidence="3">Uncharacterized protein</fullName>
    </submittedName>
</protein>
<name>Q4V145_BACCZ</name>
<dbReference type="EMBL" id="CP000040">
    <property type="protein sequence ID" value="AAY60562.1"/>
    <property type="molecule type" value="Genomic_DNA"/>
</dbReference>
<accession>Q4V145</accession>
<evidence type="ECO:0000313" key="4">
    <source>
        <dbReference type="Proteomes" id="UP000002612"/>
    </source>
</evidence>
<evidence type="ECO:0000256" key="1">
    <source>
        <dbReference type="SAM" id="MobiDB-lite"/>
    </source>
</evidence>
<sequence length="72" mass="8357">MVGCCPFSFYVEGKEVTPMMEYLLSLLQDLLKVFLTILVTGYGNKLVSNISKKRKRTSLRRRKQKGSSRKRK</sequence>